<name>A0ABU4C4R6_RHOGO</name>
<dbReference type="EMBL" id="JAWLKB010000036">
    <property type="protein sequence ID" value="MDV6271241.1"/>
    <property type="molecule type" value="Genomic_DNA"/>
</dbReference>
<reference evidence="1 2" key="1">
    <citation type="submission" date="2023-10" db="EMBL/GenBank/DDBJ databases">
        <title>Development of a sustainable strategy for remediation of hydrocarbon-contaminated territories based on the waste exchange concept.</title>
        <authorList>
            <person name="Krivoruchko A."/>
        </authorList>
    </citation>
    <scope>NUCLEOTIDE SEQUENCE [LARGE SCALE GENOMIC DNA]</scope>
    <source>
        <strain evidence="1 2">IEGM 1203</strain>
    </source>
</reference>
<accession>A0ABU4C4R6</accession>
<protein>
    <submittedName>
        <fullName evidence="1">DUF3445 domain-containing protein</fullName>
    </submittedName>
</protein>
<sequence length="337" mass="38714">MTRRLPTAAPSPTSTTERFPFPFLHDQYRYSTNVEPSGSANSTAAGSWGGTRIVIDDHYRAEIDERHRILRSDPSRHQCLPHMVPAAWDCMLTVMRDLATDYPESMTLAREGNRWRWKNLLKNIDHSFVYGDESTLPEPPLSYICSQIQEDIVLLDQRDGQLWADAGVVTFAADWSFGFDVGMSFLQIHGPVPRIHSEGVITRAHNFLMRLESGQSYRRTNWTLTVDGTLDTSTETYPMWGRDRRAIAEGPLEDVGDRLYLRTEVQHLIRLANSNAIMFLIRTYLLPFRELATVPDWAERTHKVLEDLPLDMVEYKGIGRTREPGMRWLRTYGGVEL</sequence>
<evidence type="ECO:0000313" key="2">
    <source>
        <dbReference type="Proteomes" id="UP001185927"/>
    </source>
</evidence>
<organism evidence="1 2">
    <name type="scientific">Rhodococcus globerulus</name>
    <dbReference type="NCBI Taxonomy" id="33008"/>
    <lineage>
        <taxon>Bacteria</taxon>
        <taxon>Bacillati</taxon>
        <taxon>Actinomycetota</taxon>
        <taxon>Actinomycetes</taxon>
        <taxon>Mycobacteriales</taxon>
        <taxon>Nocardiaceae</taxon>
        <taxon>Rhodococcus</taxon>
    </lineage>
</organism>
<keyword evidence="2" id="KW-1185">Reference proteome</keyword>
<gene>
    <name evidence="1" type="ORF">R3Q16_31990</name>
</gene>
<comment type="caution">
    <text evidence="1">The sequence shown here is derived from an EMBL/GenBank/DDBJ whole genome shotgun (WGS) entry which is preliminary data.</text>
</comment>
<evidence type="ECO:0000313" key="1">
    <source>
        <dbReference type="EMBL" id="MDV6271241.1"/>
    </source>
</evidence>
<proteinExistence type="predicted"/>
<dbReference type="Proteomes" id="UP001185927">
    <property type="component" value="Unassembled WGS sequence"/>
</dbReference>
<dbReference type="InterPro" id="IPR021848">
    <property type="entry name" value="HODM_asu-like"/>
</dbReference>
<dbReference type="RefSeq" id="WP_317545702.1">
    <property type="nucleotide sequence ID" value="NZ_JAWLKB010000036.1"/>
</dbReference>
<dbReference type="Pfam" id="PF11927">
    <property type="entry name" value="HODM_asu-like"/>
    <property type="match status" value="1"/>
</dbReference>